<dbReference type="InterPro" id="IPR030395">
    <property type="entry name" value="GP_PDE_dom"/>
</dbReference>
<feature type="chain" id="PRO_5002366802" description="glycerophosphodiester phosphodiesterase" evidence="9">
    <location>
        <begin position="32"/>
        <end position="753"/>
    </location>
</feature>
<organism evidence="11">
    <name type="scientific">Oryza punctata</name>
    <name type="common">Red rice</name>
    <dbReference type="NCBI Taxonomy" id="4537"/>
    <lineage>
        <taxon>Eukaryota</taxon>
        <taxon>Viridiplantae</taxon>
        <taxon>Streptophyta</taxon>
        <taxon>Embryophyta</taxon>
        <taxon>Tracheophyta</taxon>
        <taxon>Spermatophyta</taxon>
        <taxon>Magnoliopsida</taxon>
        <taxon>Liliopsida</taxon>
        <taxon>Poales</taxon>
        <taxon>Poaceae</taxon>
        <taxon>BOP clade</taxon>
        <taxon>Oryzoideae</taxon>
        <taxon>Oryzeae</taxon>
        <taxon>Oryzinae</taxon>
        <taxon>Oryza</taxon>
    </lineage>
</organism>
<keyword evidence="12" id="KW-1185">Reference proteome</keyword>
<dbReference type="AlphaFoldDB" id="A0A0E0LWN1"/>
<evidence type="ECO:0000256" key="9">
    <source>
        <dbReference type="SAM" id="SignalP"/>
    </source>
</evidence>
<dbReference type="SUPFAM" id="SSF51695">
    <property type="entry name" value="PLC-like phosphodiesterases"/>
    <property type="match status" value="2"/>
</dbReference>
<dbReference type="FunFam" id="3.20.20.190:FF:000013">
    <property type="entry name" value="Glycerophosphodiester phosphodiesterase GDPDL3"/>
    <property type="match status" value="1"/>
</dbReference>
<dbReference type="STRING" id="4537.A0A0E0LWN1"/>
<evidence type="ECO:0000313" key="12">
    <source>
        <dbReference type="Proteomes" id="UP000026962"/>
    </source>
</evidence>
<dbReference type="PROSITE" id="PS51704">
    <property type="entry name" value="GP_PDE"/>
    <property type="match status" value="2"/>
</dbReference>
<evidence type="ECO:0000259" key="10">
    <source>
        <dbReference type="PROSITE" id="PS51704"/>
    </source>
</evidence>
<evidence type="ECO:0000256" key="7">
    <source>
        <dbReference type="SAM" id="MobiDB-lite"/>
    </source>
</evidence>
<keyword evidence="8" id="KW-1133">Transmembrane helix</keyword>
<name>A0A0E0LWN1_ORYPU</name>
<evidence type="ECO:0000256" key="6">
    <source>
        <dbReference type="ARBA" id="ARBA00047512"/>
    </source>
</evidence>
<feature type="signal peptide" evidence="9">
    <location>
        <begin position="1"/>
        <end position="31"/>
    </location>
</feature>
<evidence type="ECO:0000256" key="8">
    <source>
        <dbReference type="SAM" id="Phobius"/>
    </source>
</evidence>
<dbReference type="PANTHER" id="PTHR43620:SF6">
    <property type="entry name" value="GLYCEROPHOSPHODIESTER PHOSPHODIESTERASE"/>
    <property type="match status" value="1"/>
</dbReference>
<dbReference type="HOGENOM" id="CLU_010414_0_0_1"/>
<dbReference type="Gramene" id="OPUNC08G17910.1">
    <property type="protein sequence ID" value="OPUNC08G17910.1"/>
    <property type="gene ID" value="OPUNC08G17910"/>
</dbReference>
<dbReference type="OMA" id="LMEDCTI"/>
<keyword evidence="4" id="KW-0378">Hydrolase</keyword>
<protein>
    <recommendedName>
        <fullName evidence="1">glycerophosphodiester phosphodiesterase</fullName>
        <ecNumber evidence="1">3.1.4.46</ecNumber>
    </recommendedName>
</protein>
<dbReference type="eggNOG" id="KOG2258">
    <property type="taxonomic scope" value="Eukaryota"/>
</dbReference>
<feature type="domain" description="GP-PDE" evidence="10">
    <location>
        <begin position="347"/>
        <end position="650"/>
    </location>
</feature>
<feature type="compositionally biased region" description="Low complexity" evidence="7">
    <location>
        <begin position="705"/>
        <end position="717"/>
    </location>
</feature>
<feature type="domain" description="GP-PDE" evidence="10">
    <location>
        <begin position="49"/>
        <end position="344"/>
    </location>
</feature>
<keyword evidence="5" id="KW-0325">Glycoprotein</keyword>
<dbReference type="Gene3D" id="3.20.20.190">
    <property type="entry name" value="Phosphatidylinositol (PI) phosphodiesterase"/>
    <property type="match status" value="2"/>
</dbReference>
<keyword evidence="8" id="KW-0812">Transmembrane</keyword>
<keyword evidence="2 9" id="KW-0732">Signal</keyword>
<dbReference type="FunFam" id="3.20.20.190:FF:000011">
    <property type="entry name" value="Glycerophosphodiester phosphodiesterase GDPDL3"/>
    <property type="match status" value="1"/>
</dbReference>
<accession>A0A0E0LWN1</accession>
<sequence length="753" mass="82414">MAWWSRGHGGEAAMLCYCCILFLSVLSGVVAVQRTRAPTTYKTLTGNAPLVIANGGFSGVFPDSSGYAFVFALSATSSDTSLWCNVQLTKDGVGICLPDLLMEDCTIINRVYPTGKQTYRVNGAQKTGWFPVDYNMSSLSNAIWSRTEKFDFASFHIISVTGVISLVKPSSLWLNVEHDIFYREHGLNMTNYILSMIQNYGSVKYISSPELGFLQSVKGDMNREVKLVFRFLDKALSDPSTNKTYNSMLSNLTFIKRIASGIMVPKSYIWPVTSDNYIQLPTQIVKDAHNAGLEIYAYDFSNDRTIPYNYSYDPVGEYLSFVSDDDLTVDGVLTDHPLTASEAIGSPLIISHNGASGDYPDCTDIAYENAVRDGADVIDCSIQMTKDGIPICMSSTDLLTITDIQQSKFSSLLSVIPEIQTIKGIFTFNLTWDDINILRPKISSPLKKYGLVRNPRYTSHGKFLNLSEFLTYAKDKDLSGVMIIIKNAEFLAKSLGFDVVDLVTTALNDAGYNDPTTNNKEVMVQSKDSAVLVELKQQKTQYKLVYTLPSNIGDVTASSVAEIKKFADAVIVDRQSVFAESSGFIVRITNLVKDVQSAGLAVYAQVFQNEFVSPPQDFLGDETVEINNFVQLVHVDGIITDFPKTVRRYKMNSCAGLGSGMPSYMQPIIIGGLAKLLGRTMPIVAPMPALNPSDVAEPPLPTRRGAAAGNNNAFSGGVQTGRRHHSDADLTAAPPAVSSTGLLLGIVWAFLLI</sequence>
<comment type="catalytic activity">
    <reaction evidence="6">
        <text>a sn-glycero-3-phosphodiester + H2O = an alcohol + sn-glycerol 3-phosphate + H(+)</text>
        <dbReference type="Rhea" id="RHEA:12969"/>
        <dbReference type="ChEBI" id="CHEBI:15377"/>
        <dbReference type="ChEBI" id="CHEBI:15378"/>
        <dbReference type="ChEBI" id="CHEBI:30879"/>
        <dbReference type="ChEBI" id="CHEBI:57597"/>
        <dbReference type="ChEBI" id="CHEBI:83408"/>
        <dbReference type="EC" id="3.1.4.46"/>
    </reaction>
</comment>
<dbReference type="GO" id="GO:0008889">
    <property type="term" value="F:glycerophosphodiester phosphodiesterase activity"/>
    <property type="evidence" value="ECO:0007669"/>
    <property type="project" value="UniProtKB-EC"/>
</dbReference>
<dbReference type="GO" id="GO:0006629">
    <property type="term" value="P:lipid metabolic process"/>
    <property type="evidence" value="ECO:0007669"/>
    <property type="project" value="InterPro"/>
</dbReference>
<dbReference type="Proteomes" id="UP000026962">
    <property type="component" value="Chromosome 8"/>
</dbReference>
<dbReference type="InterPro" id="IPR017946">
    <property type="entry name" value="PLC-like_Pdiesterase_TIM-brl"/>
</dbReference>
<dbReference type="EnsemblPlants" id="OPUNC08G17910.1">
    <property type="protein sequence ID" value="OPUNC08G17910.1"/>
    <property type="gene ID" value="OPUNC08G17910"/>
</dbReference>
<feature type="region of interest" description="Disordered" evidence="7">
    <location>
        <begin position="696"/>
        <end position="727"/>
    </location>
</feature>
<dbReference type="CDD" id="cd08603">
    <property type="entry name" value="GDPD_SHV3_repeat_1"/>
    <property type="match status" value="1"/>
</dbReference>
<evidence type="ECO:0000256" key="4">
    <source>
        <dbReference type="ARBA" id="ARBA00022801"/>
    </source>
</evidence>
<dbReference type="GO" id="GO:0006071">
    <property type="term" value="P:glycerol metabolic process"/>
    <property type="evidence" value="ECO:0007669"/>
    <property type="project" value="UniProtKB-KW"/>
</dbReference>
<evidence type="ECO:0000256" key="2">
    <source>
        <dbReference type="ARBA" id="ARBA00022729"/>
    </source>
</evidence>
<reference evidence="11" key="1">
    <citation type="submission" date="2015-04" db="UniProtKB">
        <authorList>
            <consortium name="EnsemblPlants"/>
        </authorList>
    </citation>
    <scope>IDENTIFICATION</scope>
</reference>
<dbReference type="Pfam" id="PF03009">
    <property type="entry name" value="GDPD"/>
    <property type="match status" value="1"/>
</dbReference>
<evidence type="ECO:0000256" key="3">
    <source>
        <dbReference type="ARBA" id="ARBA00022798"/>
    </source>
</evidence>
<dbReference type="PANTHER" id="PTHR43620">
    <property type="entry name" value="GLYCEROPHOSPHORYL DIESTER PHOSPHODIESTERASE"/>
    <property type="match status" value="1"/>
</dbReference>
<keyword evidence="3" id="KW-0319">Glycerol metabolism</keyword>
<evidence type="ECO:0000256" key="1">
    <source>
        <dbReference type="ARBA" id="ARBA00012247"/>
    </source>
</evidence>
<dbReference type="EC" id="3.1.4.46" evidence="1"/>
<evidence type="ECO:0000313" key="11">
    <source>
        <dbReference type="EnsemblPlants" id="OPUNC08G17910.1"/>
    </source>
</evidence>
<evidence type="ECO:0000256" key="5">
    <source>
        <dbReference type="ARBA" id="ARBA00023180"/>
    </source>
</evidence>
<proteinExistence type="predicted"/>
<feature type="transmembrane region" description="Helical" evidence="8">
    <location>
        <begin position="732"/>
        <end position="752"/>
    </location>
</feature>
<keyword evidence="8" id="KW-0472">Membrane</keyword>
<dbReference type="CDD" id="cd08604">
    <property type="entry name" value="GDPD_SHV3_repeat_2"/>
    <property type="match status" value="1"/>
</dbReference>
<reference evidence="11" key="2">
    <citation type="submission" date="2018-05" db="EMBL/GenBank/DDBJ databases">
        <title>OpunRS2 (Oryza punctata Reference Sequence Version 2).</title>
        <authorList>
            <person name="Zhang J."/>
            <person name="Kudrna D."/>
            <person name="Lee S."/>
            <person name="Talag J."/>
            <person name="Welchert J."/>
            <person name="Wing R.A."/>
        </authorList>
    </citation>
    <scope>NUCLEOTIDE SEQUENCE [LARGE SCALE GENOMIC DNA]</scope>
</reference>